<reference evidence="1 2" key="1">
    <citation type="journal article" date="2017" name="Curr. Biol.">
        <title>The Evolution of Venom by Co-option of Single-Copy Genes.</title>
        <authorList>
            <person name="Martinson E.O."/>
            <person name="Mrinalini"/>
            <person name="Kelkar Y.D."/>
            <person name="Chang C.H."/>
            <person name="Werren J.H."/>
        </authorList>
    </citation>
    <scope>NUCLEOTIDE SEQUENCE [LARGE SCALE GENOMIC DNA]</scope>
    <source>
        <strain evidence="1 2">Alberta</strain>
        <tissue evidence="1">Whole body</tissue>
    </source>
</reference>
<sequence length="109" mass="12678">MYNISSEGFRSTHVGAGKSLRSFACCITRVQAARTRGTLEECTNVSHALRSDGKLRRQVRGIFRLFDLPTNNTCDLVCFSNEKTQGLCSPLREEQEREKIERRWRRRRK</sequence>
<dbReference type="AlphaFoldDB" id="A0A232FG13"/>
<accession>A0A232FG13</accession>
<organism evidence="1 2">
    <name type="scientific">Trichomalopsis sarcophagae</name>
    <dbReference type="NCBI Taxonomy" id="543379"/>
    <lineage>
        <taxon>Eukaryota</taxon>
        <taxon>Metazoa</taxon>
        <taxon>Ecdysozoa</taxon>
        <taxon>Arthropoda</taxon>
        <taxon>Hexapoda</taxon>
        <taxon>Insecta</taxon>
        <taxon>Pterygota</taxon>
        <taxon>Neoptera</taxon>
        <taxon>Endopterygota</taxon>
        <taxon>Hymenoptera</taxon>
        <taxon>Apocrita</taxon>
        <taxon>Proctotrupomorpha</taxon>
        <taxon>Chalcidoidea</taxon>
        <taxon>Pteromalidae</taxon>
        <taxon>Pteromalinae</taxon>
        <taxon>Trichomalopsis</taxon>
    </lineage>
</organism>
<evidence type="ECO:0000313" key="1">
    <source>
        <dbReference type="EMBL" id="OXU29398.1"/>
    </source>
</evidence>
<protein>
    <submittedName>
        <fullName evidence="1">Uncharacterized protein</fullName>
    </submittedName>
</protein>
<comment type="caution">
    <text evidence="1">The sequence shown here is derived from an EMBL/GenBank/DDBJ whole genome shotgun (WGS) entry which is preliminary data.</text>
</comment>
<gene>
    <name evidence="1" type="ORF">TSAR_002194</name>
</gene>
<dbReference type="Proteomes" id="UP000215335">
    <property type="component" value="Unassembled WGS sequence"/>
</dbReference>
<proteinExistence type="predicted"/>
<dbReference type="EMBL" id="NNAY01000294">
    <property type="protein sequence ID" value="OXU29398.1"/>
    <property type="molecule type" value="Genomic_DNA"/>
</dbReference>
<keyword evidence="2" id="KW-1185">Reference proteome</keyword>
<name>A0A232FG13_9HYME</name>
<evidence type="ECO:0000313" key="2">
    <source>
        <dbReference type="Proteomes" id="UP000215335"/>
    </source>
</evidence>